<keyword evidence="2 5" id="KW-0812">Transmembrane</keyword>
<feature type="transmembrane region" description="Helical" evidence="5">
    <location>
        <begin position="103"/>
        <end position="125"/>
    </location>
</feature>
<name>A0A6J4TYN4_9BACT</name>
<feature type="transmembrane region" description="Helical" evidence="5">
    <location>
        <begin position="219"/>
        <end position="241"/>
    </location>
</feature>
<evidence type="ECO:0000256" key="1">
    <source>
        <dbReference type="ARBA" id="ARBA00004651"/>
    </source>
</evidence>
<evidence type="ECO:0000313" key="7">
    <source>
        <dbReference type="EMBL" id="CAA9533844.1"/>
    </source>
</evidence>
<dbReference type="Gene3D" id="1.10.3720.10">
    <property type="entry name" value="MetI-like"/>
    <property type="match status" value="1"/>
</dbReference>
<accession>A0A6J4TYN4</accession>
<dbReference type="InterPro" id="IPR035906">
    <property type="entry name" value="MetI-like_sf"/>
</dbReference>
<evidence type="ECO:0000259" key="6">
    <source>
        <dbReference type="PROSITE" id="PS50928"/>
    </source>
</evidence>
<keyword evidence="3 5" id="KW-1133">Transmembrane helix</keyword>
<proteinExistence type="inferred from homology"/>
<feature type="domain" description="ABC transmembrane type-1" evidence="6">
    <location>
        <begin position="97"/>
        <end position="290"/>
    </location>
</feature>
<protein>
    <submittedName>
        <fullName evidence="7">ABC transporter, permease protein 2 (Cluster 5, nickel/peptides/opines)</fullName>
    </submittedName>
</protein>
<organism evidence="7">
    <name type="scientific">uncultured Thermomicrobiales bacterium</name>
    <dbReference type="NCBI Taxonomy" id="1645740"/>
    <lineage>
        <taxon>Bacteria</taxon>
        <taxon>Pseudomonadati</taxon>
        <taxon>Thermomicrobiota</taxon>
        <taxon>Thermomicrobia</taxon>
        <taxon>Thermomicrobiales</taxon>
        <taxon>environmental samples</taxon>
    </lineage>
</organism>
<dbReference type="Pfam" id="PF00528">
    <property type="entry name" value="BPD_transp_1"/>
    <property type="match status" value="1"/>
</dbReference>
<evidence type="ECO:0000256" key="3">
    <source>
        <dbReference type="ARBA" id="ARBA00022989"/>
    </source>
</evidence>
<dbReference type="PANTHER" id="PTHR42729:SF1">
    <property type="entry name" value="OLIGO_DIPEPTIDE TRANSPORT, PERMEASE PROTEIN (DPPC-2)"/>
    <property type="match status" value="1"/>
</dbReference>
<dbReference type="SUPFAM" id="SSF161098">
    <property type="entry name" value="MetI-like"/>
    <property type="match status" value="1"/>
</dbReference>
<dbReference type="GO" id="GO:0055085">
    <property type="term" value="P:transmembrane transport"/>
    <property type="evidence" value="ECO:0007669"/>
    <property type="project" value="InterPro"/>
</dbReference>
<evidence type="ECO:0000256" key="5">
    <source>
        <dbReference type="RuleBase" id="RU363032"/>
    </source>
</evidence>
<evidence type="ECO:0000256" key="2">
    <source>
        <dbReference type="ARBA" id="ARBA00022692"/>
    </source>
</evidence>
<feature type="transmembrane region" description="Helical" evidence="5">
    <location>
        <begin position="36"/>
        <end position="54"/>
    </location>
</feature>
<evidence type="ECO:0000256" key="4">
    <source>
        <dbReference type="ARBA" id="ARBA00023136"/>
    </source>
</evidence>
<dbReference type="PANTHER" id="PTHR42729">
    <property type="entry name" value="OLIGO/DIPEPTIDE TRANSPORT, PERMEASE PROTEIN (DPPC-2)"/>
    <property type="match status" value="1"/>
</dbReference>
<dbReference type="CDD" id="cd06261">
    <property type="entry name" value="TM_PBP2"/>
    <property type="match status" value="1"/>
</dbReference>
<reference evidence="7" key="1">
    <citation type="submission" date="2020-02" db="EMBL/GenBank/DDBJ databases">
        <authorList>
            <person name="Meier V. D."/>
        </authorList>
    </citation>
    <scope>NUCLEOTIDE SEQUENCE</scope>
    <source>
        <strain evidence="7">AVDCRST_MAG73</strain>
    </source>
</reference>
<feature type="transmembrane region" description="Helical" evidence="5">
    <location>
        <begin position="131"/>
        <end position="153"/>
    </location>
</feature>
<sequence length="305" mass="32396">MSTAVQARPADRPRPATGVRAGAVGAALGYLRRNPALLIGALFLFALFLFVAVGKLTADAEEARPLSVRSLQPPSSELPFGSDKQGRNLYAVMVEGTPLTLRIGLIAGVFGVVFGSVLAFVSAYYGGLLDAAIKGVVDVGLTIPGLLILIIIAMNVRGGLTVNQMTVVVAVLAWLYPARTIRAQVLTLKQRGYVQIARLSGMGGPEVIFRELLPNLLPYLGASLVGSVSAGVLAAIGLELLGLGPFEAPTLGMTLYWVNYNAAIINGWWWWWVPPIVVIAVLFIGLFLVAVGLDEIANPRIRNRA</sequence>
<dbReference type="AlphaFoldDB" id="A0A6J4TYN4"/>
<dbReference type="PROSITE" id="PS50928">
    <property type="entry name" value="ABC_TM1"/>
    <property type="match status" value="1"/>
</dbReference>
<dbReference type="GO" id="GO:0005886">
    <property type="term" value="C:plasma membrane"/>
    <property type="evidence" value="ECO:0007669"/>
    <property type="project" value="UniProtKB-SubCell"/>
</dbReference>
<gene>
    <name evidence="7" type="ORF">AVDCRST_MAG73-1199</name>
</gene>
<keyword evidence="4 5" id="KW-0472">Membrane</keyword>
<keyword evidence="5" id="KW-0813">Transport</keyword>
<dbReference type="InterPro" id="IPR000515">
    <property type="entry name" value="MetI-like"/>
</dbReference>
<feature type="transmembrane region" description="Helical" evidence="5">
    <location>
        <begin position="160"/>
        <end position="177"/>
    </location>
</feature>
<comment type="subcellular location">
    <subcellularLocation>
        <location evidence="1 5">Cell membrane</location>
        <topology evidence="1 5">Multi-pass membrane protein</topology>
    </subcellularLocation>
</comment>
<dbReference type="EMBL" id="CADCWE010000073">
    <property type="protein sequence ID" value="CAA9533844.1"/>
    <property type="molecule type" value="Genomic_DNA"/>
</dbReference>
<comment type="similarity">
    <text evidence="5">Belongs to the binding-protein-dependent transport system permease family.</text>
</comment>
<feature type="transmembrane region" description="Helical" evidence="5">
    <location>
        <begin position="277"/>
        <end position="297"/>
    </location>
</feature>